<dbReference type="PANTHER" id="PTHR45138:SF9">
    <property type="entry name" value="DIGUANYLATE CYCLASE DGCM-RELATED"/>
    <property type="match status" value="1"/>
</dbReference>
<feature type="region of interest" description="Disordered" evidence="1">
    <location>
        <begin position="1"/>
        <end position="21"/>
    </location>
</feature>
<evidence type="ECO:0000256" key="1">
    <source>
        <dbReference type="SAM" id="MobiDB-lite"/>
    </source>
</evidence>
<dbReference type="PANTHER" id="PTHR45138">
    <property type="entry name" value="REGULATORY COMPONENTS OF SENSORY TRANSDUCTION SYSTEM"/>
    <property type="match status" value="1"/>
</dbReference>
<protein>
    <submittedName>
        <fullName evidence="3">Diguanylate cyclase (GGDEF)-like protein</fullName>
    </submittedName>
</protein>
<sequence length="560" mass="61078">MEAAVEQWPRGGGGVIDTGARPPASLAEELAALERVRGFDVRGTLAAARALRERASVAQDDVAERRALLVEADMLDRLGDTSDSVRLVWDVHEWALRRQHGGLRARTHRLLSSVFQNLGDAPSGLEHAISAMEALDEEEPEVVRQRFVTMLADALATAGSYDSARERYEAAERDLQRLGEMAELVHVLNNHAYTEYEAGDLRRADQLVTRLLTVAETHGVGLTAAARETVASIRVAQGRYAEAVEVAEQAMDFLATGRFEEIDLQSEHALMLTLAKARRLLGDYVGADLALQGCLAESSRRGIAAVYVGALEEAAAAAAEVGDFERAYQLHVVFHAESEALRSREREVAARTSQAIFETTEAREAAQRFREQAMRDPLTGLFNRRYFDDQVNVLLALGEPGLSMGLLDLDHFKSVNDDFSHETGDKVLVTVSRVLERVVSSAARGTPRPFVARLGGEEFALVLPGLDAAAAVELCERIRLVVAEHPWSALLDDRVQTVSIGVAQARAGSSVASLLREADASLYAAKESGRDAVVYSGSAVPRRAWRDIIPMRTPSEEVLP</sequence>
<dbReference type="SUPFAM" id="SSF55073">
    <property type="entry name" value="Nucleotide cyclase"/>
    <property type="match status" value="1"/>
</dbReference>
<dbReference type="Proteomes" id="UP000293638">
    <property type="component" value="Unassembled WGS sequence"/>
</dbReference>
<dbReference type="SUPFAM" id="SSF48452">
    <property type="entry name" value="TPR-like"/>
    <property type="match status" value="1"/>
</dbReference>
<dbReference type="InterPro" id="IPR011990">
    <property type="entry name" value="TPR-like_helical_dom_sf"/>
</dbReference>
<dbReference type="Gene3D" id="1.25.40.10">
    <property type="entry name" value="Tetratricopeptide repeat domain"/>
    <property type="match status" value="1"/>
</dbReference>
<evidence type="ECO:0000313" key="3">
    <source>
        <dbReference type="EMBL" id="RZS89492.1"/>
    </source>
</evidence>
<dbReference type="GO" id="GO:1902201">
    <property type="term" value="P:negative regulation of bacterial-type flagellum-dependent cell motility"/>
    <property type="evidence" value="ECO:0007669"/>
    <property type="project" value="TreeGrafter"/>
</dbReference>
<dbReference type="Pfam" id="PF00990">
    <property type="entry name" value="GGDEF"/>
    <property type="match status" value="1"/>
</dbReference>
<organism evidence="3 4">
    <name type="scientific">Motilibacter rhizosphaerae</name>
    <dbReference type="NCBI Taxonomy" id="598652"/>
    <lineage>
        <taxon>Bacteria</taxon>
        <taxon>Bacillati</taxon>
        <taxon>Actinomycetota</taxon>
        <taxon>Actinomycetes</taxon>
        <taxon>Motilibacterales</taxon>
        <taxon>Motilibacteraceae</taxon>
        <taxon>Motilibacter</taxon>
    </lineage>
</organism>
<proteinExistence type="predicted"/>
<dbReference type="GO" id="GO:0005886">
    <property type="term" value="C:plasma membrane"/>
    <property type="evidence" value="ECO:0007669"/>
    <property type="project" value="TreeGrafter"/>
</dbReference>
<dbReference type="PROSITE" id="PS50887">
    <property type="entry name" value="GGDEF"/>
    <property type="match status" value="1"/>
</dbReference>
<comment type="caution">
    <text evidence="3">The sequence shown here is derived from an EMBL/GenBank/DDBJ whole genome shotgun (WGS) entry which is preliminary data.</text>
</comment>
<dbReference type="InterPro" id="IPR050469">
    <property type="entry name" value="Diguanylate_Cyclase"/>
</dbReference>
<dbReference type="InterPro" id="IPR029787">
    <property type="entry name" value="Nucleotide_cyclase"/>
</dbReference>
<dbReference type="Gene3D" id="3.30.70.270">
    <property type="match status" value="1"/>
</dbReference>
<dbReference type="OrthoDB" id="23692at2"/>
<evidence type="ECO:0000313" key="4">
    <source>
        <dbReference type="Proteomes" id="UP000293638"/>
    </source>
</evidence>
<gene>
    <name evidence="3" type="ORF">EV189_1259</name>
</gene>
<dbReference type="RefSeq" id="WP_130492097.1">
    <property type="nucleotide sequence ID" value="NZ_SGXD01000002.1"/>
</dbReference>
<dbReference type="CDD" id="cd01949">
    <property type="entry name" value="GGDEF"/>
    <property type="match status" value="1"/>
</dbReference>
<dbReference type="GO" id="GO:0052621">
    <property type="term" value="F:diguanylate cyclase activity"/>
    <property type="evidence" value="ECO:0007669"/>
    <property type="project" value="TreeGrafter"/>
</dbReference>
<dbReference type="EMBL" id="SGXD01000002">
    <property type="protein sequence ID" value="RZS89492.1"/>
    <property type="molecule type" value="Genomic_DNA"/>
</dbReference>
<keyword evidence="4" id="KW-1185">Reference proteome</keyword>
<dbReference type="NCBIfam" id="TIGR00254">
    <property type="entry name" value="GGDEF"/>
    <property type="match status" value="1"/>
</dbReference>
<feature type="domain" description="GGDEF" evidence="2">
    <location>
        <begin position="400"/>
        <end position="538"/>
    </location>
</feature>
<reference evidence="3 4" key="1">
    <citation type="submission" date="2019-02" db="EMBL/GenBank/DDBJ databases">
        <title>Genomic Encyclopedia of Type Strains, Phase IV (KMG-IV): sequencing the most valuable type-strain genomes for metagenomic binning, comparative biology and taxonomic classification.</title>
        <authorList>
            <person name="Goeker M."/>
        </authorList>
    </citation>
    <scope>NUCLEOTIDE SEQUENCE [LARGE SCALE GENOMIC DNA]</scope>
    <source>
        <strain evidence="3 4">DSM 45622</strain>
    </source>
</reference>
<dbReference type="SMART" id="SM00267">
    <property type="entry name" value="GGDEF"/>
    <property type="match status" value="1"/>
</dbReference>
<evidence type="ECO:0000259" key="2">
    <source>
        <dbReference type="PROSITE" id="PS50887"/>
    </source>
</evidence>
<dbReference type="InterPro" id="IPR043128">
    <property type="entry name" value="Rev_trsase/Diguanyl_cyclase"/>
</dbReference>
<dbReference type="GO" id="GO:0043709">
    <property type="term" value="P:cell adhesion involved in single-species biofilm formation"/>
    <property type="evidence" value="ECO:0007669"/>
    <property type="project" value="TreeGrafter"/>
</dbReference>
<dbReference type="InterPro" id="IPR000160">
    <property type="entry name" value="GGDEF_dom"/>
</dbReference>
<name>A0A4Q7NSY6_9ACTN</name>
<accession>A0A4Q7NSY6</accession>
<dbReference type="AlphaFoldDB" id="A0A4Q7NSY6"/>